<evidence type="ECO:0000313" key="2">
    <source>
        <dbReference type="EMBL" id="GAA0467473.1"/>
    </source>
</evidence>
<gene>
    <name evidence="2" type="ORF">GCM10009544_32150</name>
</gene>
<comment type="caution">
    <text evidence="2">The sequence shown here is derived from an EMBL/GenBank/DDBJ whole genome shotgun (WGS) entry which is preliminary data.</text>
</comment>
<protein>
    <recommendedName>
        <fullName evidence="4">HTH cro/C1-type domain-containing protein</fullName>
    </recommendedName>
</protein>
<sequence length="115" mass="12392">MCFGTAVEDGLEMYLQDPMRFNHLLRLKGMSHRVLARRVRVPAPIIALMAVGRCGVGPETARLVASVLGVPTQELFRDSAPGAVDGGRPAAPEGERTRQVASFSGLVPRQRGPKD</sequence>
<evidence type="ECO:0000313" key="3">
    <source>
        <dbReference type="Proteomes" id="UP001499895"/>
    </source>
</evidence>
<organism evidence="2 3">
    <name type="scientific">Streptomyces stramineus</name>
    <dbReference type="NCBI Taxonomy" id="173861"/>
    <lineage>
        <taxon>Bacteria</taxon>
        <taxon>Bacillati</taxon>
        <taxon>Actinomycetota</taxon>
        <taxon>Actinomycetes</taxon>
        <taxon>Kitasatosporales</taxon>
        <taxon>Streptomycetaceae</taxon>
        <taxon>Streptomyces</taxon>
    </lineage>
</organism>
<reference evidence="3" key="1">
    <citation type="journal article" date="2019" name="Int. J. Syst. Evol. Microbiol.">
        <title>The Global Catalogue of Microorganisms (GCM) 10K type strain sequencing project: providing services to taxonomists for standard genome sequencing and annotation.</title>
        <authorList>
            <consortium name="The Broad Institute Genomics Platform"/>
            <consortium name="The Broad Institute Genome Sequencing Center for Infectious Disease"/>
            <person name="Wu L."/>
            <person name="Ma J."/>
        </authorList>
    </citation>
    <scope>NUCLEOTIDE SEQUENCE [LARGE SCALE GENOMIC DNA]</scope>
    <source>
        <strain evidence="3">JCM 10649</strain>
    </source>
</reference>
<proteinExistence type="predicted"/>
<keyword evidence="3" id="KW-1185">Reference proteome</keyword>
<dbReference type="Proteomes" id="UP001499895">
    <property type="component" value="Unassembled WGS sequence"/>
</dbReference>
<dbReference type="SUPFAM" id="SSF47413">
    <property type="entry name" value="lambda repressor-like DNA-binding domains"/>
    <property type="match status" value="1"/>
</dbReference>
<feature type="region of interest" description="Disordered" evidence="1">
    <location>
        <begin position="78"/>
        <end position="115"/>
    </location>
</feature>
<name>A0ABP3JYR5_9ACTN</name>
<dbReference type="InterPro" id="IPR001387">
    <property type="entry name" value="Cro/C1-type_HTH"/>
</dbReference>
<dbReference type="EMBL" id="BAAAHB010000031">
    <property type="protein sequence ID" value="GAA0467473.1"/>
    <property type="molecule type" value="Genomic_DNA"/>
</dbReference>
<dbReference type="CDD" id="cd00093">
    <property type="entry name" value="HTH_XRE"/>
    <property type="match status" value="1"/>
</dbReference>
<evidence type="ECO:0000256" key="1">
    <source>
        <dbReference type="SAM" id="MobiDB-lite"/>
    </source>
</evidence>
<accession>A0ABP3JYR5</accession>
<evidence type="ECO:0008006" key="4">
    <source>
        <dbReference type="Google" id="ProtNLM"/>
    </source>
</evidence>
<dbReference type="InterPro" id="IPR010982">
    <property type="entry name" value="Lambda_DNA-bd_dom_sf"/>
</dbReference>